<reference evidence="1 2" key="1">
    <citation type="submission" date="2023-01" db="EMBL/GenBank/DDBJ databases">
        <authorList>
            <person name="Whitehead M."/>
        </authorList>
    </citation>
    <scope>NUCLEOTIDE SEQUENCE [LARGE SCALE GENOMIC DNA]</scope>
</reference>
<dbReference type="AlphaFoldDB" id="A0AAV0Y1T5"/>
<sequence>MCIDLKRNVLVVPDSKINIPPRAQTIVPIRVNTFLQNKCLVIQSQRINENVIIGSTIGKVEKEYMKGIVLNYSDEWQEINELELNKLEYEEYEDCEQVLICSNEKNRFDLLLDALRVDHLNTEEK</sequence>
<name>A0AAV0Y1T5_9HEMI</name>
<dbReference type="EMBL" id="CARXXK010001250">
    <property type="protein sequence ID" value="CAI6374810.1"/>
    <property type="molecule type" value="Genomic_DNA"/>
</dbReference>
<organism evidence="1 2">
    <name type="scientific">Macrosiphum euphorbiae</name>
    <name type="common">potato aphid</name>
    <dbReference type="NCBI Taxonomy" id="13131"/>
    <lineage>
        <taxon>Eukaryota</taxon>
        <taxon>Metazoa</taxon>
        <taxon>Ecdysozoa</taxon>
        <taxon>Arthropoda</taxon>
        <taxon>Hexapoda</taxon>
        <taxon>Insecta</taxon>
        <taxon>Pterygota</taxon>
        <taxon>Neoptera</taxon>
        <taxon>Paraneoptera</taxon>
        <taxon>Hemiptera</taxon>
        <taxon>Sternorrhyncha</taxon>
        <taxon>Aphidomorpha</taxon>
        <taxon>Aphidoidea</taxon>
        <taxon>Aphididae</taxon>
        <taxon>Macrosiphini</taxon>
        <taxon>Macrosiphum</taxon>
    </lineage>
</organism>
<keyword evidence="2" id="KW-1185">Reference proteome</keyword>
<dbReference type="Proteomes" id="UP001160148">
    <property type="component" value="Unassembled WGS sequence"/>
</dbReference>
<proteinExistence type="predicted"/>
<gene>
    <name evidence="1" type="ORF">MEUPH1_LOCUS28391</name>
</gene>
<accession>A0AAV0Y1T5</accession>
<evidence type="ECO:0000313" key="2">
    <source>
        <dbReference type="Proteomes" id="UP001160148"/>
    </source>
</evidence>
<evidence type="ECO:0000313" key="1">
    <source>
        <dbReference type="EMBL" id="CAI6374810.1"/>
    </source>
</evidence>
<protein>
    <submittedName>
        <fullName evidence="1">Uncharacterized protein</fullName>
    </submittedName>
</protein>
<comment type="caution">
    <text evidence="1">The sequence shown here is derived from an EMBL/GenBank/DDBJ whole genome shotgun (WGS) entry which is preliminary data.</text>
</comment>